<feature type="transmembrane region" description="Helical" evidence="14">
    <location>
        <begin position="104"/>
        <end position="128"/>
    </location>
</feature>
<evidence type="ECO:0000256" key="11">
    <source>
        <dbReference type="ARBA" id="ARBA00023303"/>
    </source>
</evidence>
<dbReference type="GO" id="GO:0062054">
    <property type="term" value="F:fluoride channel activity"/>
    <property type="evidence" value="ECO:0007669"/>
    <property type="project" value="UniProtKB-UniRule"/>
</dbReference>
<keyword evidence="4" id="KW-0997">Cell inner membrane</keyword>
<feature type="transmembrane region" description="Helical" evidence="14">
    <location>
        <begin position="69"/>
        <end position="92"/>
    </location>
</feature>
<keyword evidence="9 14" id="KW-0406">Ion transport</keyword>
<dbReference type="PANTHER" id="PTHR28259:SF18">
    <property type="entry name" value="FLUORIDE-SPECIFIC ION CHANNEL FLUC"/>
    <property type="match status" value="1"/>
</dbReference>
<evidence type="ECO:0000256" key="4">
    <source>
        <dbReference type="ARBA" id="ARBA00022519"/>
    </source>
</evidence>
<reference evidence="15 16" key="1">
    <citation type="journal article" date="2014" name="Genome Announc.">
        <title>Comparative Genome Analysis of Two Isolates of the Fish Pathogen Piscirickettsia salmonis from Different Hosts Reveals Major Differences in Virulence-Associated Secretion Systems.</title>
        <authorList>
            <person name="Bohle H."/>
            <person name="Henriquez P."/>
            <person name="Grothusen H."/>
            <person name="Navas E."/>
            <person name="Sandoval A."/>
            <person name="Bustamante F."/>
            <person name="Bustos P."/>
            <person name="Mancilla M."/>
        </authorList>
    </citation>
    <scope>NUCLEOTIDE SEQUENCE [LARGE SCALE GENOMIC DNA]</scope>
    <source>
        <strain evidence="16">B1-32597</strain>
    </source>
</reference>
<organism evidence="15 16">
    <name type="scientific">Piscirickettsia salmonis</name>
    <dbReference type="NCBI Taxonomy" id="1238"/>
    <lineage>
        <taxon>Bacteria</taxon>
        <taxon>Pseudomonadati</taxon>
        <taxon>Pseudomonadota</taxon>
        <taxon>Gammaproteobacteria</taxon>
        <taxon>Thiotrichales</taxon>
        <taxon>Piscirickettsiaceae</taxon>
        <taxon>Piscirickettsia</taxon>
    </lineage>
</organism>
<dbReference type="InterPro" id="IPR003691">
    <property type="entry name" value="FluC"/>
</dbReference>
<evidence type="ECO:0000256" key="10">
    <source>
        <dbReference type="ARBA" id="ARBA00023136"/>
    </source>
</evidence>
<keyword evidence="11 14" id="KW-0407">Ion channel</keyword>
<evidence type="ECO:0000313" key="16">
    <source>
        <dbReference type="Proteomes" id="UP000029558"/>
    </source>
</evidence>
<feature type="transmembrane region" description="Helical" evidence="14">
    <location>
        <begin position="36"/>
        <end position="57"/>
    </location>
</feature>
<dbReference type="HAMAP" id="MF_00454">
    <property type="entry name" value="FluC"/>
    <property type="match status" value="1"/>
</dbReference>
<keyword evidence="10 14" id="KW-0472">Membrane</keyword>
<evidence type="ECO:0000256" key="1">
    <source>
        <dbReference type="ARBA" id="ARBA00004651"/>
    </source>
</evidence>
<evidence type="ECO:0000256" key="13">
    <source>
        <dbReference type="ARBA" id="ARBA00035585"/>
    </source>
</evidence>
<keyword evidence="2 14" id="KW-0813">Transport</keyword>
<keyword evidence="7 14" id="KW-1133">Transmembrane helix</keyword>
<feature type="binding site" evidence="14">
    <location>
        <position position="82"/>
    </location>
    <ligand>
        <name>Na(+)</name>
        <dbReference type="ChEBI" id="CHEBI:29101"/>
        <note>structural</note>
    </ligand>
</feature>
<gene>
    <name evidence="14" type="primary">fluC</name>
    <name evidence="14" type="synonym">crcB</name>
    <name evidence="15" type="ORF">KU39_830</name>
</gene>
<sequence length="131" mass="13857">MQFSLLLCAATGGALGSALRYSISQLSLAHLGQSFYGTLAVNLIGCFLIGLLSEAVLKLSQHHLFTNYSPYLTTLLITGLLGGFTTFSSFALDTLGIKGEYGSWLSLAYITISVFGGISLAQLGRLIITIS</sequence>
<evidence type="ECO:0000256" key="7">
    <source>
        <dbReference type="ARBA" id="ARBA00022989"/>
    </source>
</evidence>
<comment type="catalytic activity">
    <reaction evidence="13">
        <text>fluoride(in) = fluoride(out)</text>
        <dbReference type="Rhea" id="RHEA:76159"/>
        <dbReference type="ChEBI" id="CHEBI:17051"/>
    </reaction>
    <physiologicalReaction direction="left-to-right" evidence="13">
        <dbReference type="Rhea" id="RHEA:76160"/>
    </physiologicalReaction>
</comment>
<accession>A0A1L6T9Y0</accession>
<comment type="similarity">
    <text evidence="12 14">Belongs to the fluoride channel Fluc/FEX (TC 1.A.43) family.</text>
</comment>
<name>A0A1L6T9Y0_PISSA</name>
<dbReference type="GO" id="GO:0140114">
    <property type="term" value="P:cellular detoxification of fluoride"/>
    <property type="evidence" value="ECO:0007669"/>
    <property type="project" value="UniProtKB-UniRule"/>
</dbReference>
<dbReference type="Proteomes" id="UP000029558">
    <property type="component" value="Chromosome"/>
</dbReference>
<protein>
    <recommendedName>
        <fullName evidence="14">Fluoride-specific ion channel FluC</fullName>
    </recommendedName>
</protein>
<comment type="subcellular location">
    <subcellularLocation>
        <location evidence="1 14">Cell membrane</location>
        <topology evidence="1 14">Multi-pass membrane protein</topology>
    </subcellularLocation>
</comment>
<keyword evidence="5 14" id="KW-0812">Transmembrane</keyword>
<dbReference type="GO" id="GO:0005886">
    <property type="term" value="C:plasma membrane"/>
    <property type="evidence" value="ECO:0007669"/>
    <property type="project" value="UniProtKB-SubCell"/>
</dbReference>
<evidence type="ECO:0000256" key="6">
    <source>
        <dbReference type="ARBA" id="ARBA00022723"/>
    </source>
</evidence>
<dbReference type="RefSeq" id="WP_017377309.1">
    <property type="nucleotide sequence ID" value="NZ_CP012508.1"/>
</dbReference>
<evidence type="ECO:0000313" key="15">
    <source>
        <dbReference type="EMBL" id="ALB22013.1"/>
    </source>
</evidence>
<dbReference type="OrthoDB" id="9806299at2"/>
<evidence type="ECO:0000256" key="5">
    <source>
        <dbReference type="ARBA" id="ARBA00022692"/>
    </source>
</evidence>
<comment type="function">
    <text evidence="14">Fluoride-specific ion channel. Important for reducing fluoride concentration in the cell, thus reducing its toxicity.</text>
</comment>
<evidence type="ECO:0000256" key="3">
    <source>
        <dbReference type="ARBA" id="ARBA00022475"/>
    </source>
</evidence>
<comment type="activity regulation">
    <text evidence="14">Na(+) is not transported, but it plays an essential structural role and its presence is essential for fluoride channel function.</text>
</comment>
<evidence type="ECO:0000256" key="9">
    <source>
        <dbReference type="ARBA" id="ARBA00023065"/>
    </source>
</evidence>
<evidence type="ECO:0000256" key="2">
    <source>
        <dbReference type="ARBA" id="ARBA00022448"/>
    </source>
</evidence>
<dbReference type="EMBL" id="CP012508">
    <property type="protein sequence ID" value="ALB22013.1"/>
    <property type="molecule type" value="Genomic_DNA"/>
</dbReference>
<dbReference type="GO" id="GO:0046872">
    <property type="term" value="F:metal ion binding"/>
    <property type="evidence" value="ECO:0007669"/>
    <property type="project" value="UniProtKB-KW"/>
</dbReference>
<feature type="binding site" evidence="14">
    <location>
        <position position="85"/>
    </location>
    <ligand>
        <name>Na(+)</name>
        <dbReference type="ChEBI" id="CHEBI:29101"/>
        <note>structural</note>
    </ligand>
</feature>
<dbReference type="Pfam" id="PF02537">
    <property type="entry name" value="CRCB"/>
    <property type="match status" value="1"/>
</dbReference>
<keyword evidence="8 14" id="KW-0915">Sodium</keyword>
<dbReference type="AlphaFoldDB" id="A0A1L6T9Y0"/>
<evidence type="ECO:0000256" key="14">
    <source>
        <dbReference type="HAMAP-Rule" id="MF_00454"/>
    </source>
</evidence>
<keyword evidence="6 14" id="KW-0479">Metal-binding</keyword>
<keyword evidence="3 14" id="KW-1003">Cell membrane</keyword>
<evidence type="ECO:0000256" key="12">
    <source>
        <dbReference type="ARBA" id="ARBA00035120"/>
    </source>
</evidence>
<evidence type="ECO:0000256" key="8">
    <source>
        <dbReference type="ARBA" id="ARBA00023053"/>
    </source>
</evidence>
<proteinExistence type="inferred from homology"/>
<dbReference type="PANTHER" id="PTHR28259">
    <property type="entry name" value="FLUORIDE EXPORT PROTEIN 1-RELATED"/>
    <property type="match status" value="1"/>
</dbReference>